<dbReference type="InterPro" id="IPR000569">
    <property type="entry name" value="HECT_dom"/>
</dbReference>
<keyword evidence="3" id="KW-0808">Transferase</keyword>
<evidence type="ECO:0000256" key="4">
    <source>
        <dbReference type="ARBA" id="ARBA00022786"/>
    </source>
</evidence>
<dbReference type="EMBL" id="JBEVYD010000002">
    <property type="protein sequence ID" value="KAL3234843.1"/>
    <property type="molecule type" value="Genomic_DNA"/>
</dbReference>
<dbReference type="InterPro" id="IPR035983">
    <property type="entry name" value="Hect_E3_ubiquitin_ligase"/>
</dbReference>
<gene>
    <name evidence="8" type="ORF">RNJ44_02631</name>
</gene>
<evidence type="ECO:0000256" key="5">
    <source>
        <dbReference type="PROSITE-ProRule" id="PRU00104"/>
    </source>
</evidence>
<feature type="domain" description="HECT" evidence="7">
    <location>
        <begin position="589"/>
        <end position="922"/>
    </location>
</feature>
<evidence type="ECO:0000256" key="2">
    <source>
        <dbReference type="ARBA" id="ARBA00012485"/>
    </source>
</evidence>
<dbReference type="Gene3D" id="3.30.2160.10">
    <property type="entry name" value="Hect, E3 ligase catalytic domain"/>
    <property type="match status" value="1"/>
</dbReference>
<comment type="caution">
    <text evidence="8">The sequence shown here is derived from an EMBL/GenBank/DDBJ whole genome shotgun (WGS) entry which is preliminary data.</text>
</comment>
<dbReference type="PANTHER" id="PTHR45700">
    <property type="entry name" value="UBIQUITIN-PROTEIN LIGASE E3C"/>
    <property type="match status" value="1"/>
</dbReference>
<dbReference type="SUPFAM" id="SSF56204">
    <property type="entry name" value="Hect, E3 ligase catalytic domain"/>
    <property type="match status" value="1"/>
</dbReference>
<evidence type="ECO:0000259" key="7">
    <source>
        <dbReference type="PROSITE" id="PS50237"/>
    </source>
</evidence>
<dbReference type="Pfam" id="PF00632">
    <property type="entry name" value="HECT"/>
    <property type="match status" value="1"/>
</dbReference>
<protein>
    <recommendedName>
        <fullName evidence="2">HECT-type E3 ubiquitin transferase</fullName>
        <ecNumber evidence="2">2.3.2.26</ecNumber>
    </recommendedName>
</protein>
<dbReference type="EC" id="2.3.2.26" evidence="2"/>
<dbReference type="Gene3D" id="3.90.1750.10">
    <property type="entry name" value="Hect, E3 ligase catalytic domains"/>
    <property type="match status" value="1"/>
</dbReference>
<proteinExistence type="predicted"/>
<dbReference type="InterPro" id="IPR044611">
    <property type="entry name" value="E3A/B/C-like"/>
</dbReference>
<dbReference type="Gene3D" id="3.30.2410.10">
    <property type="entry name" value="Hect, E3 ligase catalytic domain"/>
    <property type="match status" value="1"/>
</dbReference>
<name>A0ABR4NZU4_9SACH</name>
<dbReference type="Proteomes" id="UP001623330">
    <property type="component" value="Unassembled WGS sequence"/>
</dbReference>
<dbReference type="SMART" id="SM00119">
    <property type="entry name" value="HECTc"/>
    <property type="match status" value="1"/>
</dbReference>
<feature type="active site" description="Glycyl thioester intermediate" evidence="5">
    <location>
        <position position="890"/>
    </location>
</feature>
<evidence type="ECO:0000256" key="3">
    <source>
        <dbReference type="ARBA" id="ARBA00022679"/>
    </source>
</evidence>
<keyword evidence="4 5" id="KW-0833">Ubl conjugation pathway</keyword>
<accession>A0ABR4NZU4</accession>
<organism evidence="8 9">
    <name type="scientific">Nakaseomyces bracarensis</name>
    <dbReference type="NCBI Taxonomy" id="273131"/>
    <lineage>
        <taxon>Eukaryota</taxon>
        <taxon>Fungi</taxon>
        <taxon>Dikarya</taxon>
        <taxon>Ascomycota</taxon>
        <taxon>Saccharomycotina</taxon>
        <taxon>Saccharomycetes</taxon>
        <taxon>Saccharomycetales</taxon>
        <taxon>Saccharomycetaceae</taxon>
        <taxon>Nakaseomyces</taxon>
    </lineage>
</organism>
<dbReference type="PANTHER" id="PTHR45700:SF2">
    <property type="entry name" value="UBIQUITIN-PROTEIN LIGASE E3C"/>
    <property type="match status" value="1"/>
</dbReference>
<dbReference type="PROSITE" id="PS50237">
    <property type="entry name" value="HECT"/>
    <property type="match status" value="1"/>
</dbReference>
<reference evidence="8 9" key="1">
    <citation type="submission" date="2024-05" db="EMBL/GenBank/DDBJ databases">
        <title>Long read based assembly of the Candida bracarensis genome reveals expanded adhesin content.</title>
        <authorList>
            <person name="Marcet-Houben M."/>
            <person name="Ksiezopolska E."/>
            <person name="Gabaldon T."/>
        </authorList>
    </citation>
    <scope>NUCLEOTIDE SEQUENCE [LARGE SCALE GENOMIC DNA]</scope>
    <source>
        <strain evidence="8 9">CBM6</strain>
    </source>
</reference>
<dbReference type="CDD" id="cd00078">
    <property type="entry name" value="HECTc"/>
    <property type="match status" value="1"/>
</dbReference>
<evidence type="ECO:0000256" key="1">
    <source>
        <dbReference type="ARBA" id="ARBA00000885"/>
    </source>
</evidence>
<evidence type="ECO:0000256" key="6">
    <source>
        <dbReference type="SAM" id="MobiDB-lite"/>
    </source>
</evidence>
<comment type="catalytic activity">
    <reaction evidence="1">
        <text>S-ubiquitinyl-[E2 ubiquitin-conjugating enzyme]-L-cysteine + [acceptor protein]-L-lysine = [E2 ubiquitin-conjugating enzyme]-L-cysteine + N(6)-ubiquitinyl-[acceptor protein]-L-lysine.</text>
        <dbReference type="EC" id="2.3.2.26"/>
    </reaction>
</comment>
<keyword evidence="9" id="KW-1185">Reference proteome</keyword>
<sequence length="922" mass="107047">MLNFTGQTRRRNVNLGRKQQTTKKDVLLRAQQERERRAEDRRQESATVVIQNNIRRFASCRKLVVNLLATGYPNVKYLIPVFGATLLRLIDIESFIKITKLSAEYLQSMKSPLGNYRILDIVGYLSESETMVNALRCLNLDIPLNIALILNLRKVVSELIEPLSQSVLQMVIDLLNFWRTSAENEYQSLFELCDSECRNFNEVLKTYVILGSNNLLPQSIVEGNSVLLENISYVYSKLKHEHPNVNDIMIQCVTNIKYVPVSRNMQEFVTEIYQRDFIYSYLDSIDVEKDPGSELMNFIDNAPSEAEKDSVYVSLLSKKDFIDHLFNMFLPVSNEISSFWDDETKFPAFKLLCRLIKVNLWLSTDHELQTDSTKITMQNLVHFTNTVKDHVFRDLWYAPLGSKLLFTDETLPLLRLIYNRDSRMRFCSSDQKNDEEYWTSRDPEFLKITIYKQIQEYEDHYRLYKDYQEETHDIDDESNDDKEIDEMRNMKYKYLNNMEVKPSNVRQFRKLRILLEAPFYVPFEQRVEIFYTLIELDKRRLNLDDESSAILDMLMPMTANNSRRQAANISRENILEDAYNSFNVVGERFKAKLSVTFTNEFGPEAGIDGGGITKEFLTSVSEEAIKSEKYSLFQTNDKYELYPSTQINPTKLKYLYFLGKIVGKCIYDRVLIDVQFADFFLKKLLNYSSHYTSLFDDLQSLDSSLYQNLVKLLTMEAEELEAIDLRFELTDTSSGQNKTIELVPNGSNIKVKKENVLKYLVLIADFKLNKTLFKQTSAFHRGLSVMIAPHWMELFNSGELQMLISGGGKDVDLTDLKNNTEYGGFFPDDPTITYFWEILEEFEPEQRLSFLKFVTSVPQAPLQGFATLEPRFGIRNTGSDITRLPTASTCVNLLKLPDYKTKELLRQKLLYAINAGAGFDLS</sequence>
<evidence type="ECO:0000313" key="8">
    <source>
        <dbReference type="EMBL" id="KAL3234843.1"/>
    </source>
</evidence>
<feature type="region of interest" description="Disordered" evidence="6">
    <location>
        <begin position="1"/>
        <end position="22"/>
    </location>
</feature>
<evidence type="ECO:0000313" key="9">
    <source>
        <dbReference type="Proteomes" id="UP001623330"/>
    </source>
</evidence>